<name>A0A1I7YSU2_9BILA</name>
<keyword evidence="1" id="KW-1185">Reference proteome</keyword>
<dbReference type="AlphaFoldDB" id="A0A1I7YSU2"/>
<accession>A0A1I7YSU2</accession>
<dbReference type="Proteomes" id="UP000095287">
    <property type="component" value="Unplaced"/>
</dbReference>
<evidence type="ECO:0000313" key="2">
    <source>
        <dbReference type="WBParaSite" id="L893_g19359.t1"/>
    </source>
</evidence>
<dbReference type="WBParaSite" id="L893_g19359.t1">
    <property type="protein sequence ID" value="L893_g19359.t1"/>
    <property type="gene ID" value="L893_g19359"/>
</dbReference>
<sequence length="149" mass="16996">MCSYAASGGVYNVIPRLPDRHISSADASLTAFLSNGKELLDYLVAIPEVNRRRFLRNRLANRGMNFEKAVKRTMGDPEEGLRVMAEHFQCIDLNQKTPRNCHYGMILRPFNYQDGVQYPTIHYVYGGPDEKTTLDSSWAHGRQRPLSPH</sequence>
<protein>
    <submittedName>
        <fullName evidence="2">Peptidase_S9 domain-containing protein</fullName>
    </submittedName>
</protein>
<proteinExistence type="predicted"/>
<reference evidence="2" key="1">
    <citation type="submission" date="2016-11" db="UniProtKB">
        <authorList>
            <consortium name="WormBaseParasite"/>
        </authorList>
    </citation>
    <scope>IDENTIFICATION</scope>
</reference>
<organism evidence="1 2">
    <name type="scientific">Steinernema glaseri</name>
    <dbReference type="NCBI Taxonomy" id="37863"/>
    <lineage>
        <taxon>Eukaryota</taxon>
        <taxon>Metazoa</taxon>
        <taxon>Ecdysozoa</taxon>
        <taxon>Nematoda</taxon>
        <taxon>Chromadorea</taxon>
        <taxon>Rhabditida</taxon>
        <taxon>Tylenchina</taxon>
        <taxon>Panagrolaimomorpha</taxon>
        <taxon>Strongyloidoidea</taxon>
        <taxon>Steinernematidae</taxon>
        <taxon>Steinernema</taxon>
    </lineage>
</organism>
<evidence type="ECO:0000313" key="1">
    <source>
        <dbReference type="Proteomes" id="UP000095287"/>
    </source>
</evidence>